<evidence type="ECO:0000313" key="1">
    <source>
        <dbReference type="EMBL" id="PER43871.1"/>
    </source>
</evidence>
<dbReference type="Proteomes" id="UP000219897">
    <property type="component" value="Unassembled WGS sequence"/>
</dbReference>
<dbReference type="RefSeq" id="WP_098221776.1">
    <property type="nucleotide sequence ID" value="NZ_NTTG01000042.1"/>
</dbReference>
<evidence type="ECO:0000313" key="2">
    <source>
        <dbReference type="Proteomes" id="UP000219897"/>
    </source>
</evidence>
<reference evidence="1 2" key="1">
    <citation type="submission" date="2017-09" db="EMBL/GenBank/DDBJ databases">
        <title>Large-scale bioinformatics analysis of Bacillus genomes uncovers conserved roles of natural products in bacterial physiology.</title>
        <authorList>
            <consortium name="Agbiome Team Llc"/>
            <person name="Bleich R.M."/>
            <person name="Kirk G.J."/>
            <person name="Santa Maria K.C."/>
            <person name="Allen S.E."/>
            <person name="Farag S."/>
            <person name="Shank E.A."/>
            <person name="Bowers A."/>
        </authorList>
    </citation>
    <scope>NUCLEOTIDE SEQUENCE [LARGE SCALE GENOMIC DNA]</scope>
    <source>
        <strain evidence="1 2">AFS005140</strain>
    </source>
</reference>
<gene>
    <name evidence="1" type="ORF">CN495_30315</name>
</gene>
<protein>
    <submittedName>
        <fullName evidence="1">Uncharacterized protein</fullName>
    </submittedName>
</protein>
<sequence length="59" mass="6894">MLQLLFFNLVPDKLISDKKAISLKLDASNEIAKETIKELFQPKKFQYINIFHTTQKPSK</sequence>
<dbReference type="EMBL" id="NTYF01000165">
    <property type="protein sequence ID" value="PER43871.1"/>
    <property type="molecule type" value="Genomic_DNA"/>
</dbReference>
<comment type="caution">
    <text evidence="1">The sequence shown here is derived from an EMBL/GenBank/DDBJ whole genome shotgun (WGS) entry which is preliminary data.</text>
</comment>
<name>A0ABD6RW09_BACTU</name>
<accession>A0ABD6RW09</accession>
<proteinExistence type="predicted"/>
<dbReference type="AlphaFoldDB" id="A0ABD6RW09"/>
<organism evidence="1 2">
    <name type="scientific">Bacillus thuringiensis</name>
    <dbReference type="NCBI Taxonomy" id="1428"/>
    <lineage>
        <taxon>Bacteria</taxon>
        <taxon>Bacillati</taxon>
        <taxon>Bacillota</taxon>
        <taxon>Bacilli</taxon>
        <taxon>Bacillales</taxon>
        <taxon>Bacillaceae</taxon>
        <taxon>Bacillus</taxon>
        <taxon>Bacillus cereus group</taxon>
    </lineage>
</organism>